<dbReference type="AlphaFoldDB" id="A0A439DJ85"/>
<evidence type="ECO:0008006" key="5">
    <source>
        <dbReference type="Google" id="ProtNLM"/>
    </source>
</evidence>
<evidence type="ECO:0000313" key="4">
    <source>
        <dbReference type="Proteomes" id="UP000286045"/>
    </source>
</evidence>
<comment type="similarity">
    <text evidence="1">Belongs to the NPR2 family.</text>
</comment>
<dbReference type="PANTHER" id="PTHR12991">
    <property type="entry name" value="NITROGEN PERMEASE REGULATOR 2/TUMOR SUPPRESSOR CANDIDATE 4"/>
    <property type="match status" value="1"/>
</dbReference>
<gene>
    <name evidence="3" type="ORF">EKO27_g646</name>
</gene>
<dbReference type="Proteomes" id="UP000286045">
    <property type="component" value="Unassembled WGS sequence"/>
</dbReference>
<feature type="region of interest" description="Disordered" evidence="2">
    <location>
        <begin position="416"/>
        <end position="493"/>
    </location>
</feature>
<comment type="caution">
    <text evidence="3">The sequence shown here is derived from an EMBL/GenBank/DDBJ whole genome shotgun (WGS) entry which is preliminary data.</text>
</comment>
<dbReference type="EMBL" id="RYZI01000008">
    <property type="protein sequence ID" value="RWA14474.1"/>
    <property type="molecule type" value="Genomic_DNA"/>
</dbReference>
<dbReference type="STRING" id="363999.A0A439DJ85"/>
<dbReference type="GO" id="GO:1990130">
    <property type="term" value="C:GATOR1 complex"/>
    <property type="evidence" value="ECO:0007669"/>
    <property type="project" value="TreeGrafter"/>
</dbReference>
<feature type="compositionally biased region" description="Basic and acidic residues" evidence="2">
    <location>
        <begin position="423"/>
        <end position="445"/>
    </location>
</feature>
<reference evidence="3 4" key="1">
    <citation type="submission" date="2018-12" db="EMBL/GenBank/DDBJ databases">
        <title>Draft genome sequence of Xylaria grammica IHI A82.</title>
        <authorList>
            <person name="Buettner E."/>
            <person name="Kellner H."/>
        </authorList>
    </citation>
    <scope>NUCLEOTIDE SEQUENCE [LARGE SCALE GENOMIC DNA]</scope>
    <source>
        <strain evidence="3 4">IHI A82</strain>
    </source>
</reference>
<dbReference type="GO" id="GO:0005774">
    <property type="term" value="C:vacuolar membrane"/>
    <property type="evidence" value="ECO:0007669"/>
    <property type="project" value="TreeGrafter"/>
</dbReference>
<sequence>MIQGIFYARFLPHEGTKIVAQSPPGCIVVTEFTPHLKPPLVDFDIVQEYIIPRKAFFNRFVTVNTPDGKHSILGFPVSIPHERYHRNEFIFNFGLVIESDVDQIPYERLVCRLAVTFAEMERQNGYLSSEGQVDDGRRPIESLLEIVKEDLNNYGECMIPVDEGNTINMKLFPYHAPPPPVHGWHVPVPKTKFSEIVDSTWDLTLQRIIPHVDGVNDVRRIAWLADVSLPLTQCALQHLLYYDTILLLDMFFFGSCYALRPGVHDFVSNRANLVDECAAYVSISPPSNVENMTSSTASLNISGMASNRHHSAADPSTTPRPHVEIPSRPTTSSTISLSSTKVSYYQLIKLMTTFCVGRSVMEWVRLHQEAGFDVLRHVDVRRLVQFGVIKGFLYRVHKYAVSKSYLSLLATGRRPGVELARSTNKDKGKGKEAKSPDDDGLEMKISRRRLNRLTVQDDENEEDEGDDDREDDDDEEEEEDDDDNGNAYAYDAGKTRRKMQRYVDGRHSFDQIITEQNLTDAEIMRKLKSFDPGDVAILYR</sequence>
<evidence type="ECO:0000256" key="2">
    <source>
        <dbReference type="SAM" id="MobiDB-lite"/>
    </source>
</evidence>
<dbReference type="Pfam" id="PF06218">
    <property type="entry name" value="NPR2"/>
    <property type="match status" value="1"/>
</dbReference>
<dbReference type="GO" id="GO:1904262">
    <property type="term" value="P:negative regulation of TORC1 signaling"/>
    <property type="evidence" value="ECO:0007669"/>
    <property type="project" value="TreeGrafter"/>
</dbReference>
<accession>A0A439DJ85</accession>
<keyword evidence="4" id="KW-1185">Reference proteome</keyword>
<dbReference type="GO" id="GO:0010508">
    <property type="term" value="P:positive regulation of autophagy"/>
    <property type="evidence" value="ECO:0007669"/>
    <property type="project" value="TreeGrafter"/>
</dbReference>
<proteinExistence type="inferred from homology"/>
<feature type="region of interest" description="Disordered" evidence="2">
    <location>
        <begin position="307"/>
        <end position="334"/>
    </location>
</feature>
<protein>
    <recommendedName>
        <fullName evidence="5">Nitrogen permease regulator 2</fullName>
    </recommendedName>
</protein>
<evidence type="ECO:0000256" key="1">
    <source>
        <dbReference type="ARBA" id="ARBA00008433"/>
    </source>
</evidence>
<evidence type="ECO:0000313" key="3">
    <source>
        <dbReference type="EMBL" id="RWA14474.1"/>
    </source>
</evidence>
<organism evidence="3 4">
    <name type="scientific">Xylaria grammica</name>
    <dbReference type="NCBI Taxonomy" id="363999"/>
    <lineage>
        <taxon>Eukaryota</taxon>
        <taxon>Fungi</taxon>
        <taxon>Dikarya</taxon>
        <taxon>Ascomycota</taxon>
        <taxon>Pezizomycotina</taxon>
        <taxon>Sordariomycetes</taxon>
        <taxon>Xylariomycetidae</taxon>
        <taxon>Xylariales</taxon>
        <taxon>Xylariaceae</taxon>
        <taxon>Xylaria</taxon>
    </lineage>
</organism>
<name>A0A439DJ85_9PEZI</name>
<dbReference type="InterPro" id="IPR009348">
    <property type="entry name" value="NPR2-like"/>
</dbReference>
<dbReference type="PANTHER" id="PTHR12991:SF10">
    <property type="entry name" value="GATOR COMPLEX PROTEIN NPRL2"/>
    <property type="match status" value="1"/>
</dbReference>
<feature type="compositionally biased region" description="Acidic residues" evidence="2">
    <location>
        <begin position="456"/>
        <end position="484"/>
    </location>
</feature>
<dbReference type="GO" id="GO:0005096">
    <property type="term" value="F:GTPase activator activity"/>
    <property type="evidence" value="ECO:0007669"/>
    <property type="project" value="TreeGrafter"/>
</dbReference>